<evidence type="ECO:0000259" key="8">
    <source>
        <dbReference type="PROSITE" id="PS50928"/>
    </source>
</evidence>
<dbReference type="STRING" id="180332.GCA_000797495_00365"/>
<evidence type="ECO:0000256" key="3">
    <source>
        <dbReference type="ARBA" id="ARBA00022475"/>
    </source>
</evidence>
<dbReference type="CDD" id="cd06261">
    <property type="entry name" value="TM_PBP2"/>
    <property type="match status" value="1"/>
</dbReference>
<accession>A0A4U8QBF6</accession>
<feature type="transmembrane region" description="Helical" evidence="7">
    <location>
        <begin position="112"/>
        <end position="133"/>
    </location>
</feature>
<dbReference type="InterPro" id="IPR035906">
    <property type="entry name" value="MetI-like_sf"/>
</dbReference>
<feature type="transmembrane region" description="Helical" evidence="7">
    <location>
        <begin position="283"/>
        <end position="300"/>
    </location>
</feature>
<keyword evidence="2 7" id="KW-0813">Transport</keyword>
<evidence type="ECO:0000313" key="10">
    <source>
        <dbReference type="Proteomes" id="UP000306509"/>
    </source>
</evidence>
<dbReference type="Pfam" id="PF00528">
    <property type="entry name" value="BPD_transp_1"/>
    <property type="match status" value="1"/>
</dbReference>
<dbReference type="RefSeq" id="WP_044294606.1">
    <property type="nucleotide sequence ID" value="NZ_JTGN01000004.1"/>
</dbReference>
<keyword evidence="5 7" id="KW-1133">Transmembrane helix</keyword>
<feature type="transmembrane region" description="Helical" evidence="7">
    <location>
        <begin position="162"/>
        <end position="184"/>
    </location>
</feature>
<dbReference type="PANTHER" id="PTHR30193">
    <property type="entry name" value="ABC TRANSPORTER PERMEASE PROTEIN"/>
    <property type="match status" value="1"/>
</dbReference>
<dbReference type="GO" id="GO:0055085">
    <property type="term" value="P:transmembrane transport"/>
    <property type="evidence" value="ECO:0007669"/>
    <property type="project" value="InterPro"/>
</dbReference>
<name>A0A4U8QBF6_9FIRM</name>
<evidence type="ECO:0000256" key="7">
    <source>
        <dbReference type="RuleBase" id="RU363032"/>
    </source>
</evidence>
<comment type="caution">
    <text evidence="9">The sequence shown here is derived from an EMBL/GenBank/DDBJ whole genome shotgun (WGS) entry which is preliminary data.</text>
</comment>
<dbReference type="GO" id="GO:0005886">
    <property type="term" value="C:plasma membrane"/>
    <property type="evidence" value="ECO:0007669"/>
    <property type="project" value="UniProtKB-SubCell"/>
</dbReference>
<feature type="transmembrane region" description="Helical" evidence="7">
    <location>
        <begin position="78"/>
        <end position="100"/>
    </location>
</feature>
<keyword evidence="6 7" id="KW-0472">Membrane</keyword>
<keyword evidence="3" id="KW-1003">Cell membrane</keyword>
<dbReference type="Proteomes" id="UP000306509">
    <property type="component" value="Unassembled WGS sequence"/>
</dbReference>
<keyword evidence="10" id="KW-1185">Reference proteome</keyword>
<dbReference type="SUPFAM" id="SSF161098">
    <property type="entry name" value="MetI-like"/>
    <property type="match status" value="1"/>
</dbReference>
<sequence>MVKAKVKITKRKWFWPLMFLLPYCVIYLIFSAFPIVHSFIISIFDWKVMGGSTFVGLKNYIELLTTDKWFLKSLFNTALLMVMYIPASIIVALLLSNLIFTKGVRFKKYFQLAYFLPHVTTAVAIGLMFALIFDWQTGILNKLLLQLGLINEGLNWLGTPGLARFVTALMLFWSYFGYCTIFYLSGLSGIPEELYEAAKLDGAGGFHILRYITIPMLKPITQFLVITSIISGSQIVEEPMLLLNGWATVGNAVGGPERSCLTAVWYLYDTAFGKNSMMNYSKGAAIGYLTFVFIMIIVFIRNRFSKEDEYE</sequence>
<reference evidence="9 10" key="1">
    <citation type="journal article" date="2019" name="Anaerobe">
        <title>Detection of Robinsoniella peoriensis in multiple bone samples of a trauma patient.</title>
        <authorList>
            <person name="Schrottner P."/>
            <person name="Hartwich K."/>
            <person name="Bunk B."/>
            <person name="Schober I."/>
            <person name="Helbig S."/>
            <person name="Rudolph W.W."/>
            <person name="Gunzer F."/>
        </authorList>
    </citation>
    <scope>NUCLEOTIDE SEQUENCE [LARGE SCALE GENOMIC DNA]</scope>
    <source>
        <strain evidence="9 10">DSM 106044</strain>
    </source>
</reference>
<dbReference type="InterPro" id="IPR000515">
    <property type="entry name" value="MetI-like"/>
</dbReference>
<organism evidence="9 10">
    <name type="scientific">Robinsoniella peoriensis</name>
    <dbReference type="NCBI Taxonomy" id="180332"/>
    <lineage>
        <taxon>Bacteria</taxon>
        <taxon>Bacillati</taxon>
        <taxon>Bacillota</taxon>
        <taxon>Clostridia</taxon>
        <taxon>Lachnospirales</taxon>
        <taxon>Lachnospiraceae</taxon>
        <taxon>Robinsoniella</taxon>
    </lineage>
</organism>
<evidence type="ECO:0000256" key="1">
    <source>
        <dbReference type="ARBA" id="ARBA00004651"/>
    </source>
</evidence>
<dbReference type="AlphaFoldDB" id="A0A4U8QBF6"/>
<gene>
    <name evidence="9" type="primary">lacF_9</name>
    <name evidence="9" type="ORF">DSM106044_01036</name>
</gene>
<dbReference type="PANTHER" id="PTHR30193:SF37">
    <property type="entry name" value="INNER MEMBRANE ABC TRANSPORTER PERMEASE PROTEIN YCJO"/>
    <property type="match status" value="1"/>
</dbReference>
<dbReference type="EMBL" id="QGQD01000023">
    <property type="protein sequence ID" value="TLD01999.1"/>
    <property type="molecule type" value="Genomic_DNA"/>
</dbReference>
<evidence type="ECO:0000256" key="2">
    <source>
        <dbReference type="ARBA" id="ARBA00022448"/>
    </source>
</evidence>
<evidence type="ECO:0000313" key="9">
    <source>
        <dbReference type="EMBL" id="TLD01999.1"/>
    </source>
</evidence>
<dbReference type="InterPro" id="IPR051393">
    <property type="entry name" value="ABC_transporter_permease"/>
</dbReference>
<proteinExistence type="inferred from homology"/>
<evidence type="ECO:0000256" key="6">
    <source>
        <dbReference type="ARBA" id="ARBA00023136"/>
    </source>
</evidence>
<comment type="subcellular location">
    <subcellularLocation>
        <location evidence="1 7">Cell membrane</location>
        <topology evidence="1 7">Multi-pass membrane protein</topology>
    </subcellularLocation>
</comment>
<feature type="domain" description="ABC transmembrane type-1" evidence="8">
    <location>
        <begin position="74"/>
        <end position="301"/>
    </location>
</feature>
<dbReference type="Gene3D" id="1.10.3720.10">
    <property type="entry name" value="MetI-like"/>
    <property type="match status" value="1"/>
</dbReference>
<keyword evidence="4 7" id="KW-0812">Transmembrane</keyword>
<dbReference type="PROSITE" id="PS50928">
    <property type="entry name" value="ABC_TM1"/>
    <property type="match status" value="1"/>
</dbReference>
<comment type="similarity">
    <text evidence="7">Belongs to the binding-protein-dependent transport system permease family.</text>
</comment>
<protein>
    <submittedName>
        <fullName evidence="9">Lactose transport system permease protein LacF</fullName>
    </submittedName>
</protein>
<evidence type="ECO:0000256" key="4">
    <source>
        <dbReference type="ARBA" id="ARBA00022692"/>
    </source>
</evidence>
<feature type="transmembrane region" description="Helical" evidence="7">
    <location>
        <begin position="20"/>
        <end position="44"/>
    </location>
</feature>
<evidence type="ECO:0000256" key="5">
    <source>
        <dbReference type="ARBA" id="ARBA00022989"/>
    </source>
</evidence>